<reference evidence="1 2" key="1">
    <citation type="journal article" date="2016" name="Nat. Commun.">
        <title>Thousands of microbial genomes shed light on interconnected biogeochemical processes in an aquifer system.</title>
        <authorList>
            <person name="Anantharaman K."/>
            <person name="Brown C.T."/>
            <person name="Hug L.A."/>
            <person name="Sharon I."/>
            <person name="Castelle C.J."/>
            <person name="Probst A.J."/>
            <person name="Thomas B.C."/>
            <person name="Singh A."/>
            <person name="Wilkins M.J."/>
            <person name="Karaoz U."/>
            <person name="Brodie E.L."/>
            <person name="Williams K.H."/>
            <person name="Hubbard S.S."/>
            <person name="Banfield J.F."/>
        </authorList>
    </citation>
    <scope>NUCLEOTIDE SEQUENCE [LARGE SCALE GENOMIC DNA]</scope>
</reference>
<dbReference type="STRING" id="1797729.A3A60_02245"/>
<name>A0A1F5HYW1_9BACT</name>
<accession>A0A1F5HYW1</accession>
<gene>
    <name evidence="1" type="ORF">A3A60_02245</name>
</gene>
<sequence>MFIIMNVMDIERSLSPEVMQRIRDSVSHGVKTVVKPAIENIVIIDGRERLPSRQVTSIGGWGDPYCHPELQDGQPRIISKSFVNEAA</sequence>
<dbReference type="AlphaFoldDB" id="A0A1F5HYW1"/>
<organism evidence="1 2">
    <name type="scientific">Candidatus Curtissbacteria bacterium RIFCSPLOWO2_01_FULL_42_26</name>
    <dbReference type="NCBI Taxonomy" id="1797729"/>
    <lineage>
        <taxon>Bacteria</taxon>
        <taxon>Candidatus Curtissiibacteriota</taxon>
    </lineage>
</organism>
<comment type="caution">
    <text evidence="1">The sequence shown here is derived from an EMBL/GenBank/DDBJ whole genome shotgun (WGS) entry which is preliminary data.</text>
</comment>
<proteinExistence type="predicted"/>
<dbReference type="EMBL" id="MFBS01000021">
    <property type="protein sequence ID" value="OGE09250.1"/>
    <property type="molecule type" value="Genomic_DNA"/>
</dbReference>
<evidence type="ECO:0000313" key="1">
    <source>
        <dbReference type="EMBL" id="OGE09250.1"/>
    </source>
</evidence>
<protein>
    <submittedName>
        <fullName evidence="1">Uncharacterized protein</fullName>
    </submittedName>
</protein>
<dbReference type="Proteomes" id="UP000179227">
    <property type="component" value="Unassembled WGS sequence"/>
</dbReference>
<evidence type="ECO:0000313" key="2">
    <source>
        <dbReference type="Proteomes" id="UP000179227"/>
    </source>
</evidence>